<name>A0A1Q9H7M4_9GAMM</name>
<sequence length="153" mass="17225">MLLSILDFLFTIGGIGVLISIIAFIAMMIFAKRLNPKIILMMIAIFVVTLSVTFTFPSIARSELRAKLSQEIISSTSDGHINRDETVAALKQISYVQGTNSHSLQRFGFTIQTAEEVIYLELARDSNDSKTYWVFYPRYRAGRLNGIGKVRLK</sequence>
<dbReference type="Proteomes" id="UP000186905">
    <property type="component" value="Unassembled WGS sequence"/>
</dbReference>
<evidence type="ECO:0000313" key="3">
    <source>
        <dbReference type="Proteomes" id="UP000186905"/>
    </source>
</evidence>
<dbReference type="STRING" id="1903952.BIT28_27765"/>
<dbReference type="EMBL" id="MJIL01000030">
    <property type="protein sequence ID" value="OLQ83746.1"/>
    <property type="molecule type" value="Genomic_DNA"/>
</dbReference>
<protein>
    <submittedName>
        <fullName evidence="2">Uncharacterized protein</fullName>
    </submittedName>
</protein>
<reference evidence="2 3" key="1">
    <citation type="submission" date="2016-09" db="EMBL/GenBank/DDBJ databases">
        <title>Photobacterium proteolyticum sp. nov. a protease producing bacterium isolated from ocean sediments of Laizhou Bay.</title>
        <authorList>
            <person name="Li Y."/>
        </authorList>
    </citation>
    <scope>NUCLEOTIDE SEQUENCE [LARGE SCALE GENOMIC DNA]</scope>
    <source>
        <strain evidence="2 3">13-12</strain>
    </source>
</reference>
<keyword evidence="3" id="KW-1185">Reference proteome</keyword>
<evidence type="ECO:0000313" key="2">
    <source>
        <dbReference type="EMBL" id="OLQ83746.1"/>
    </source>
</evidence>
<keyword evidence="1" id="KW-0812">Transmembrane</keyword>
<feature type="transmembrane region" description="Helical" evidence="1">
    <location>
        <begin position="6"/>
        <end position="31"/>
    </location>
</feature>
<gene>
    <name evidence="2" type="ORF">BIT28_27765</name>
</gene>
<dbReference type="AlphaFoldDB" id="A0A1Q9H7M4"/>
<proteinExistence type="predicted"/>
<feature type="transmembrane region" description="Helical" evidence="1">
    <location>
        <begin position="38"/>
        <end position="60"/>
    </location>
</feature>
<dbReference type="RefSeq" id="WP_075761671.1">
    <property type="nucleotide sequence ID" value="NZ_MJIL01000030.1"/>
</dbReference>
<comment type="caution">
    <text evidence="2">The sequence shown here is derived from an EMBL/GenBank/DDBJ whole genome shotgun (WGS) entry which is preliminary data.</text>
</comment>
<accession>A0A1Q9H7M4</accession>
<keyword evidence="1" id="KW-1133">Transmembrane helix</keyword>
<organism evidence="2 3">
    <name type="scientific">Photobacterium proteolyticum</name>
    <dbReference type="NCBI Taxonomy" id="1903952"/>
    <lineage>
        <taxon>Bacteria</taxon>
        <taxon>Pseudomonadati</taxon>
        <taxon>Pseudomonadota</taxon>
        <taxon>Gammaproteobacteria</taxon>
        <taxon>Vibrionales</taxon>
        <taxon>Vibrionaceae</taxon>
        <taxon>Photobacterium</taxon>
    </lineage>
</organism>
<keyword evidence="1" id="KW-0472">Membrane</keyword>
<evidence type="ECO:0000256" key="1">
    <source>
        <dbReference type="SAM" id="Phobius"/>
    </source>
</evidence>
<dbReference type="OrthoDB" id="5815221at2"/>